<proteinExistence type="predicted"/>
<dbReference type="CDD" id="cd01335">
    <property type="entry name" value="Radical_SAM"/>
    <property type="match status" value="1"/>
</dbReference>
<organism evidence="6 7">
    <name type="scientific">Dictyobacter formicarum</name>
    <dbReference type="NCBI Taxonomy" id="2778368"/>
    <lineage>
        <taxon>Bacteria</taxon>
        <taxon>Bacillati</taxon>
        <taxon>Chloroflexota</taxon>
        <taxon>Ktedonobacteria</taxon>
        <taxon>Ktedonobacterales</taxon>
        <taxon>Dictyobacteraceae</taxon>
        <taxon>Dictyobacter</taxon>
    </lineage>
</organism>
<evidence type="ECO:0000256" key="3">
    <source>
        <dbReference type="ARBA" id="ARBA00023004"/>
    </source>
</evidence>
<evidence type="ECO:0000256" key="4">
    <source>
        <dbReference type="ARBA" id="ARBA00023014"/>
    </source>
</evidence>
<gene>
    <name evidence="6" type="ORF">KSZ_68680</name>
</gene>
<dbReference type="RefSeq" id="WP_201366407.1">
    <property type="nucleotide sequence ID" value="NZ_BNJJ01000028.1"/>
</dbReference>
<dbReference type="Pfam" id="PF04055">
    <property type="entry name" value="Radical_SAM"/>
    <property type="match status" value="1"/>
</dbReference>
<name>A0ABQ3VRG5_9CHLR</name>
<keyword evidence="7" id="KW-1185">Reference proteome</keyword>
<dbReference type="Proteomes" id="UP000635565">
    <property type="component" value="Unassembled WGS sequence"/>
</dbReference>
<dbReference type="PANTHER" id="PTHR11228">
    <property type="entry name" value="RADICAL SAM DOMAIN PROTEIN"/>
    <property type="match status" value="1"/>
</dbReference>
<sequence length="361" mass="41037">MHLIELLTLRSKPAGGLYFLLTRRCPLLCDHCSTNSTLTSEEAAEDEILRFVNTLTPTSRPDIIFLSGGEPLLRPRLVRQIIEKSHACGARVVMITGMFFARQEKIPRLIEEVLNETDHLMTSLDIFHERQVPRVDVLRVLRTLVDNGKDVSIQIAGWNEHDPYLPEVISSVREHLGDRVPMLVETIKYLGRARQMETSHQFKPANSLPTTEASPCVMISWPVVTWDGTITACCNEDVVDGIHAPHLRLGHIVTEDWQTIRDRHLQTSLYRALRTFGPLYLNQQYGSGKVACEGYCQTCRKLPDDPVITQRIEEIMARPSTGYLERQLTMLQEQRHAAYSDIAAYAHLVKLGYKEQEIASL</sequence>
<evidence type="ECO:0000313" key="7">
    <source>
        <dbReference type="Proteomes" id="UP000635565"/>
    </source>
</evidence>
<reference evidence="6 7" key="1">
    <citation type="journal article" date="2021" name="Int. J. Syst. Evol. Microbiol.">
        <title>Reticulibacter mediterranei gen. nov., sp. nov., within the new family Reticulibacteraceae fam. nov., and Ktedonospora formicarum gen. nov., sp. nov., Ktedonobacter robiniae sp. nov., Dictyobacter formicarum sp. nov. and Dictyobacter arantiisoli sp. nov., belonging to the class Ktedonobacteria.</title>
        <authorList>
            <person name="Yabe S."/>
            <person name="Zheng Y."/>
            <person name="Wang C.M."/>
            <person name="Sakai Y."/>
            <person name="Abe K."/>
            <person name="Yokota A."/>
            <person name="Donadio S."/>
            <person name="Cavaletti L."/>
            <person name="Monciardini P."/>
        </authorList>
    </citation>
    <scope>NUCLEOTIDE SEQUENCE [LARGE SCALE GENOMIC DNA]</scope>
    <source>
        <strain evidence="6 7">SOSP1-9</strain>
    </source>
</reference>
<dbReference type="PANTHER" id="PTHR11228:SF7">
    <property type="entry name" value="PQQA PEPTIDE CYCLASE"/>
    <property type="match status" value="1"/>
</dbReference>
<dbReference type="InterPro" id="IPR058240">
    <property type="entry name" value="rSAM_sf"/>
</dbReference>
<keyword evidence="2" id="KW-0479">Metal-binding</keyword>
<dbReference type="SFLD" id="SFLDS00029">
    <property type="entry name" value="Radical_SAM"/>
    <property type="match status" value="1"/>
</dbReference>
<keyword evidence="1" id="KW-0949">S-adenosyl-L-methionine</keyword>
<feature type="domain" description="Radical SAM core" evidence="5">
    <location>
        <begin position="21"/>
        <end position="160"/>
    </location>
</feature>
<accession>A0ABQ3VRG5</accession>
<dbReference type="InterPro" id="IPR050377">
    <property type="entry name" value="Radical_SAM_PqqE_MftC-like"/>
</dbReference>
<evidence type="ECO:0000259" key="5">
    <source>
        <dbReference type="Pfam" id="PF04055"/>
    </source>
</evidence>
<dbReference type="SUPFAM" id="SSF102114">
    <property type="entry name" value="Radical SAM enzymes"/>
    <property type="match status" value="1"/>
</dbReference>
<dbReference type="Gene3D" id="3.20.20.70">
    <property type="entry name" value="Aldolase class I"/>
    <property type="match status" value="1"/>
</dbReference>
<dbReference type="InterPro" id="IPR013785">
    <property type="entry name" value="Aldolase_TIM"/>
</dbReference>
<evidence type="ECO:0000256" key="2">
    <source>
        <dbReference type="ARBA" id="ARBA00022723"/>
    </source>
</evidence>
<evidence type="ECO:0000256" key="1">
    <source>
        <dbReference type="ARBA" id="ARBA00022691"/>
    </source>
</evidence>
<dbReference type="InterPro" id="IPR007197">
    <property type="entry name" value="rSAM"/>
</dbReference>
<comment type="caution">
    <text evidence="6">The sequence shown here is derived from an EMBL/GenBank/DDBJ whole genome shotgun (WGS) entry which is preliminary data.</text>
</comment>
<keyword evidence="3" id="KW-0408">Iron</keyword>
<evidence type="ECO:0000313" key="6">
    <source>
        <dbReference type="EMBL" id="GHO88862.1"/>
    </source>
</evidence>
<keyword evidence="4" id="KW-0411">Iron-sulfur</keyword>
<protein>
    <recommendedName>
        <fullName evidence="5">Radical SAM core domain-containing protein</fullName>
    </recommendedName>
</protein>
<dbReference type="EMBL" id="BNJJ01000028">
    <property type="protein sequence ID" value="GHO88862.1"/>
    <property type="molecule type" value="Genomic_DNA"/>
</dbReference>